<protein>
    <recommendedName>
        <fullName evidence="1">Telomerase reverse transcriptase</fullName>
        <ecNumber evidence="1">2.7.7.49</ecNumber>
    </recommendedName>
    <alternativeName>
        <fullName evidence="1">Telomerase catalytic subunit</fullName>
    </alternativeName>
</protein>
<keyword evidence="1" id="KW-0158">Chromosome</keyword>
<keyword evidence="5" id="KW-1185">Reference proteome</keyword>
<feature type="region of interest" description="Disordered" evidence="2">
    <location>
        <begin position="270"/>
        <end position="302"/>
    </location>
</feature>
<comment type="caution">
    <text evidence="4">The sequence shown here is derived from an EMBL/GenBank/DDBJ whole genome shotgun (WGS) entry which is preliminary data.</text>
</comment>
<evidence type="ECO:0000256" key="1">
    <source>
        <dbReference type="RuleBase" id="RU365061"/>
    </source>
</evidence>
<keyword evidence="1" id="KW-0808">Transferase</keyword>
<dbReference type="InterPro" id="IPR049915">
    <property type="entry name" value="TERT_TEN"/>
</dbReference>
<dbReference type="EC" id="2.7.7.49" evidence="1"/>
<evidence type="ECO:0000313" key="4">
    <source>
        <dbReference type="EMBL" id="KAL2809625.1"/>
    </source>
</evidence>
<evidence type="ECO:0000259" key="3">
    <source>
        <dbReference type="Pfam" id="PF11474"/>
    </source>
</evidence>
<feature type="region of interest" description="Disordered" evidence="2">
    <location>
        <begin position="1"/>
        <end position="41"/>
    </location>
</feature>
<reference evidence="4 5" key="1">
    <citation type="submission" date="2024-07" db="EMBL/GenBank/DDBJ databases">
        <title>Section-level genome sequencing and comparative genomics of Aspergillus sections Usti and Cavernicolus.</title>
        <authorList>
            <consortium name="Lawrence Berkeley National Laboratory"/>
            <person name="Nybo J.L."/>
            <person name="Vesth T.C."/>
            <person name="Theobald S."/>
            <person name="Frisvad J.C."/>
            <person name="Larsen T.O."/>
            <person name="Kjaerboelling I."/>
            <person name="Rothschild-Mancinelli K."/>
            <person name="Lyhne E.K."/>
            <person name="Kogle M.E."/>
            <person name="Barry K."/>
            <person name="Clum A."/>
            <person name="Na H."/>
            <person name="Ledsgaard L."/>
            <person name="Lin J."/>
            <person name="Lipzen A."/>
            <person name="Kuo A."/>
            <person name="Riley R."/>
            <person name="Mondo S."/>
            <person name="Labutti K."/>
            <person name="Haridas S."/>
            <person name="Pangalinan J."/>
            <person name="Salamov A.A."/>
            <person name="Simmons B.A."/>
            <person name="Magnuson J.K."/>
            <person name="Chen J."/>
            <person name="Drula E."/>
            <person name="Henrissat B."/>
            <person name="Wiebenga A."/>
            <person name="Lubbers R.J."/>
            <person name="Gomes A.C."/>
            <person name="Makela M.R."/>
            <person name="Stajich J."/>
            <person name="Grigoriev I.V."/>
            <person name="Mortensen U.H."/>
            <person name="De Vries R.P."/>
            <person name="Baker S.E."/>
            <person name="Andersen M.R."/>
        </authorList>
    </citation>
    <scope>NUCLEOTIDE SEQUENCE [LARGE SCALE GENOMIC DNA]</scope>
    <source>
        <strain evidence="4 5">CBS 588.65</strain>
    </source>
</reference>
<dbReference type="PANTHER" id="PTHR12066:SF0">
    <property type="entry name" value="TELOMERASE REVERSE TRANSCRIPTASE"/>
    <property type="match status" value="1"/>
</dbReference>
<keyword evidence="1" id="KW-0548">Nucleotidyltransferase</keyword>
<sequence>MGKKRKRPTRGDSTRPSPSKQPTKTSSVTPSKSNGCCPASDAAEISHPVISQYYRRVVTLRQYVLQHIPPSLKARRRRIAALRSEGTPYETNGESLAHLLDTTLVGIWTELPLAHNEERRRDFITYTQTQLRTQIGTDIGPASPQSELVDFVISSLFTRRGDLYRRAQHVLTHGFQEAQGFPHSNLQPCSLMGVEARFPNKNVEKLKQSPWTDLLALLGRNGEEIMLRLLLDCGIFVAMDVKKDIYYQISGRALSALEPVRTLPAGAKAIAPPTTKDPQRCLARTNSDTSAKEAEGKNSNHNPSTIFFSIRQTCYARPRLDTKGRIELGMPDREFGREAMVIY</sequence>
<keyword evidence="1" id="KW-0460">Magnesium</keyword>
<evidence type="ECO:0000313" key="5">
    <source>
        <dbReference type="Proteomes" id="UP001610334"/>
    </source>
</evidence>
<gene>
    <name evidence="4" type="ORF">BJX63DRAFT_349126</name>
</gene>
<proteinExistence type="inferred from homology"/>
<dbReference type="PANTHER" id="PTHR12066">
    <property type="entry name" value="TELOMERASE REVERSE TRANSCRIPTASE"/>
    <property type="match status" value="1"/>
</dbReference>
<feature type="domain" description="Telomerase reverse transcriptase TEN" evidence="3">
    <location>
        <begin position="190"/>
        <end position="260"/>
    </location>
</feature>
<comment type="catalytic activity">
    <reaction evidence="1">
        <text>DNA(n) + a 2'-deoxyribonucleoside 5'-triphosphate = DNA(n+1) + diphosphate</text>
        <dbReference type="Rhea" id="RHEA:22508"/>
        <dbReference type="Rhea" id="RHEA-COMP:17339"/>
        <dbReference type="Rhea" id="RHEA-COMP:17340"/>
        <dbReference type="ChEBI" id="CHEBI:33019"/>
        <dbReference type="ChEBI" id="CHEBI:61560"/>
        <dbReference type="ChEBI" id="CHEBI:173112"/>
        <dbReference type="EC" id="2.7.7.49"/>
    </reaction>
</comment>
<accession>A0ABR4H2U3</accession>
<dbReference type="Proteomes" id="UP001610334">
    <property type="component" value="Unassembled WGS sequence"/>
</dbReference>
<dbReference type="Pfam" id="PF11474">
    <property type="entry name" value="TEN_TERT"/>
    <property type="match status" value="1"/>
</dbReference>
<comment type="function">
    <text evidence="1">Telomerase is a ribonucleoprotein enzyme essential for the replication of chromosome termini in most eukaryotes. It elongates telomeres. It is a reverse transcriptase that adds simple sequence repeats to chromosome ends by copying a template sequence within the RNA component of the enzyme.</text>
</comment>
<keyword evidence="1" id="KW-0695">RNA-directed DNA polymerase</keyword>
<comment type="similarity">
    <text evidence="1">Belongs to the reverse transcriptase family. Telomerase subfamily.</text>
</comment>
<keyword evidence="1" id="KW-0539">Nucleus</keyword>
<evidence type="ECO:0000256" key="2">
    <source>
        <dbReference type="SAM" id="MobiDB-lite"/>
    </source>
</evidence>
<organism evidence="4 5">
    <name type="scientific">Aspergillus granulosus</name>
    <dbReference type="NCBI Taxonomy" id="176169"/>
    <lineage>
        <taxon>Eukaryota</taxon>
        <taxon>Fungi</taxon>
        <taxon>Dikarya</taxon>
        <taxon>Ascomycota</taxon>
        <taxon>Pezizomycotina</taxon>
        <taxon>Eurotiomycetes</taxon>
        <taxon>Eurotiomycetidae</taxon>
        <taxon>Eurotiales</taxon>
        <taxon>Aspergillaceae</taxon>
        <taxon>Aspergillus</taxon>
        <taxon>Aspergillus subgen. Nidulantes</taxon>
    </lineage>
</organism>
<dbReference type="EMBL" id="JBFXLT010000085">
    <property type="protein sequence ID" value="KAL2809625.1"/>
    <property type="molecule type" value="Genomic_DNA"/>
</dbReference>
<dbReference type="InterPro" id="IPR003545">
    <property type="entry name" value="Telomerase_RT"/>
</dbReference>
<keyword evidence="1" id="KW-0779">Telomere</keyword>
<keyword evidence="1" id="KW-0479">Metal-binding</keyword>
<feature type="compositionally biased region" description="Low complexity" evidence="2">
    <location>
        <begin position="14"/>
        <end position="33"/>
    </location>
</feature>
<comment type="subcellular location">
    <subcellularLocation>
        <location evidence="1">Nucleus</location>
    </subcellularLocation>
    <subcellularLocation>
        <location evidence="1">Chromosome</location>
        <location evidence="1">Telomere</location>
    </subcellularLocation>
</comment>
<name>A0ABR4H2U3_9EURO</name>